<evidence type="ECO:0000313" key="3">
    <source>
        <dbReference type="EMBL" id="KAF4129371.1"/>
    </source>
</evidence>
<dbReference type="EMBL" id="WSZM01000115">
    <property type="protein sequence ID" value="KAF4041734.1"/>
    <property type="molecule type" value="Genomic_DNA"/>
</dbReference>
<feature type="domain" description="Chromo" evidence="1">
    <location>
        <begin position="107"/>
        <end position="156"/>
    </location>
</feature>
<gene>
    <name evidence="2" type="ORF">GN244_ATG06053</name>
    <name evidence="3" type="ORF">GN958_ATG21436</name>
</gene>
<dbReference type="EMBL" id="JAACNO010002966">
    <property type="protein sequence ID" value="KAF4129371.1"/>
    <property type="molecule type" value="Genomic_DNA"/>
</dbReference>
<reference evidence="2" key="1">
    <citation type="submission" date="2020-04" db="EMBL/GenBank/DDBJ databases">
        <title>Hybrid Assembly of Korean Phytophthora infestans isolates.</title>
        <authorList>
            <person name="Prokchorchik M."/>
            <person name="Lee Y."/>
            <person name="Seo J."/>
            <person name="Cho J.-H."/>
            <person name="Park Y.-E."/>
            <person name="Jang D.-C."/>
            <person name="Im J.-S."/>
            <person name="Choi J.-G."/>
            <person name="Park H.-J."/>
            <person name="Lee G.-B."/>
            <person name="Lee Y.-G."/>
            <person name="Hong S.-Y."/>
            <person name="Cho K."/>
            <person name="Sohn K.H."/>
        </authorList>
    </citation>
    <scope>NUCLEOTIDE SEQUENCE</scope>
    <source>
        <strain evidence="2">KR_1_A1</strain>
        <strain evidence="3">KR_2_A2</strain>
    </source>
</reference>
<dbReference type="InterPro" id="IPR016197">
    <property type="entry name" value="Chromo-like_dom_sf"/>
</dbReference>
<organism evidence="2 4">
    <name type="scientific">Phytophthora infestans</name>
    <name type="common">Potato late blight agent</name>
    <name type="synonym">Botrytis infestans</name>
    <dbReference type="NCBI Taxonomy" id="4787"/>
    <lineage>
        <taxon>Eukaryota</taxon>
        <taxon>Sar</taxon>
        <taxon>Stramenopiles</taxon>
        <taxon>Oomycota</taxon>
        <taxon>Peronosporomycetes</taxon>
        <taxon>Peronosporales</taxon>
        <taxon>Peronosporaceae</taxon>
        <taxon>Phytophthora</taxon>
    </lineage>
</organism>
<evidence type="ECO:0000259" key="1">
    <source>
        <dbReference type="PROSITE" id="PS50013"/>
    </source>
</evidence>
<dbReference type="AlphaFoldDB" id="A0A833W485"/>
<dbReference type="PROSITE" id="PS50013">
    <property type="entry name" value="CHROMO_2"/>
    <property type="match status" value="1"/>
</dbReference>
<dbReference type="Proteomes" id="UP000704712">
    <property type="component" value="Unassembled WGS sequence"/>
</dbReference>
<dbReference type="SMART" id="SM00298">
    <property type="entry name" value="CHROMO"/>
    <property type="match status" value="1"/>
</dbReference>
<evidence type="ECO:0000313" key="4">
    <source>
        <dbReference type="Proteomes" id="UP000602510"/>
    </source>
</evidence>
<dbReference type="Gene3D" id="2.40.50.40">
    <property type="match status" value="1"/>
</dbReference>
<dbReference type="CDD" id="cd00024">
    <property type="entry name" value="CD_CSD"/>
    <property type="match status" value="1"/>
</dbReference>
<dbReference type="InterPro" id="IPR000953">
    <property type="entry name" value="Chromo/chromo_shadow_dom"/>
</dbReference>
<evidence type="ECO:0000313" key="2">
    <source>
        <dbReference type="EMBL" id="KAF4041734.1"/>
    </source>
</evidence>
<proteinExistence type="predicted"/>
<accession>A0A833W485</accession>
<dbReference type="SUPFAM" id="SSF54160">
    <property type="entry name" value="Chromo domain-like"/>
    <property type="match status" value="1"/>
</dbReference>
<protein>
    <submittedName>
        <fullName evidence="2">Calponin homology domain-containing proteinromo</fullName>
    </submittedName>
    <submittedName>
        <fullName evidence="3">Chromo (CHRromatin Organization MOdifier) domain</fullName>
    </submittedName>
</protein>
<sequence length="156" mass="17527">MKKIERFKALDGAAPGNVGLQRGGGFVKGAIGHDGGMNSSPRGRWFFSGASEALPSQTSQLVDRFQRGDGIAARSSRSSRILSRISAGAAQNEDITNVREEDSNFEYEVKTIVEENDRQFFVKWSRYSLDENTREPETNLKPETVQRFRERLRLLS</sequence>
<dbReference type="Pfam" id="PF00385">
    <property type="entry name" value="Chromo"/>
    <property type="match status" value="1"/>
</dbReference>
<comment type="caution">
    <text evidence="2">The sequence shown here is derived from an EMBL/GenBank/DDBJ whole genome shotgun (WGS) entry which is preliminary data.</text>
</comment>
<name>A0A833W485_PHYIN</name>
<keyword evidence="4" id="KW-1185">Reference proteome</keyword>
<dbReference type="Proteomes" id="UP000602510">
    <property type="component" value="Unassembled WGS sequence"/>
</dbReference>
<dbReference type="InterPro" id="IPR023780">
    <property type="entry name" value="Chromo_domain"/>
</dbReference>